<accession>A0A7W9PN17</accession>
<keyword evidence="3" id="KW-1185">Reference proteome</keyword>
<dbReference type="AlphaFoldDB" id="A0A7W9PN17"/>
<evidence type="ECO:0000313" key="3">
    <source>
        <dbReference type="Proteomes" id="UP000540412"/>
    </source>
</evidence>
<name>A0A7W9PN17_9NOCA</name>
<gene>
    <name evidence="2" type="ORF">BJY24_007888</name>
</gene>
<keyword evidence="1" id="KW-0812">Transmembrane</keyword>
<dbReference type="RefSeq" id="WP_040751678.1">
    <property type="nucleotide sequence ID" value="NZ_JACHIT010000003.1"/>
</dbReference>
<keyword evidence="1" id="KW-1133">Transmembrane helix</keyword>
<keyword evidence="1" id="KW-0472">Membrane</keyword>
<feature type="transmembrane region" description="Helical" evidence="1">
    <location>
        <begin position="20"/>
        <end position="47"/>
    </location>
</feature>
<evidence type="ECO:0000256" key="1">
    <source>
        <dbReference type="SAM" id="Phobius"/>
    </source>
</evidence>
<evidence type="ECO:0000313" key="2">
    <source>
        <dbReference type="EMBL" id="MBB5918955.1"/>
    </source>
</evidence>
<proteinExistence type="predicted"/>
<comment type="caution">
    <text evidence="2">The sequence shown here is derived from an EMBL/GenBank/DDBJ whole genome shotgun (WGS) entry which is preliminary data.</text>
</comment>
<dbReference type="Proteomes" id="UP000540412">
    <property type="component" value="Unassembled WGS sequence"/>
</dbReference>
<organism evidence="2 3">
    <name type="scientific">Nocardia transvalensis</name>
    <dbReference type="NCBI Taxonomy" id="37333"/>
    <lineage>
        <taxon>Bacteria</taxon>
        <taxon>Bacillati</taxon>
        <taxon>Actinomycetota</taxon>
        <taxon>Actinomycetes</taxon>
        <taxon>Mycobacteriales</taxon>
        <taxon>Nocardiaceae</taxon>
        <taxon>Nocardia</taxon>
    </lineage>
</organism>
<reference evidence="2 3" key="1">
    <citation type="submission" date="2020-08" db="EMBL/GenBank/DDBJ databases">
        <title>Sequencing the genomes of 1000 actinobacteria strains.</title>
        <authorList>
            <person name="Klenk H.-P."/>
        </authorList>
    </citation>
    <scope>NUCLEOTIDE SEQUENCE [LARGE SCALE GENOMIC DNA]</scope>
    <source>
        <strain evidence="2 3">DSM 43582</strain>
    </source>
</reference>
<dbReference type="EMBL" id="JACHIT010000003">
    <property type="protein sequence ID" value="MBB5918955.1"/>
    <property type="molecule type" value="Genomic_DNA"/>
</dbReference>
<sequence>MARERVVDVYIPVIAPSASGLGGVGAIFAVAAGVVVVAVLVMVAVVLTHPEPQHRYYDQPCGAFCPVSTSAAPVPPAEFPFGGAR</sequence>
<protein>
    <submittedName>
        <fullName evidence="2">Uncharacterized protein</fullName>
    </submittedName>
</protein>